<dbReference type="Pfam" id="PF12832">
    <property type="entry name" value="MFS_1_like"/>
    <property type="match status" value="1"/>
</dbReference>
<dbReference type="AlphaFoldDB" id="A0A1D7QVM1"/>
<dbReference type="NCBIfam" id="NF037955">
    <property type="entry name" value="mfs"/>
    <property type="match status" value="1"/>
</dbReference>
<feature type="transmembrane region" description="Helical" evidence="8">
    <location>
        <begin position="39"/>
        <end position="58"/>
    </location>
</feature>
<feature type="transmembrane region" description="Helical" evidence="8">
    <location>
        <begin position="196"/>
        <end position="213"/>
    </location>
</feature>
<dbReference type="EMBL" id="CP012502">
    <property type="protein sequence ID" value="AOM83062.1"/>
    <property type="molecule type" value="Genomic_DNA"/>
</dbReference>
<feature type="transmembrane region" description="Helical" evidence="8">
    <location>
        <begin position="70"/>
        <end position="86"/>
    </location>
</feature>
<dbReference type="KEGG" id="bbev:BBEV_1701"/>
<accession>A0A1D7QVM1</accession>
<dbReference type="InterPro" id="IPR026032">
    <property type="entry name" value="HcaT-like"/>
</dbReference>
<evidence type="ECO:0000313" key="11">
    <source>
        <dbReference type="Proteomes" id="UP000094463"/>
    </source>
</evidence>
<protein>
    <submittedName>
        <fullName evidence="10">Putative transporter ywbF</fullName>
    </submittedName>
</protein>
<gene>
    <name evidence="10" type="primary">ywbF</name>
    <name evidence="10" type="ORF">BBEV_1701</name>
</gene>
<evidence type="ECO:0000313" key="10">
    <source>
        <dbReference type="EMBL" id="AOM83062.1"/>
    </source>
</evidence>
<feature type="transmembrane region" description="Helical" evidence="8">
    <location>
        <begin position="233"/>
        <end position="255"/>
    </location>
</feature>
<keyword evidence="6 8" id="KW-1133">Transmembrane helix</keyword>
<evidence type="ECO:0000259" key="9">
    <source>
        <dbReference type="PROSITE" id="PS50850"/>
    </source>
</evidence>
<feature type="transmembrane region" description="Helical" evidence="8">
    <location>
        <begin position="322"/>
        <end position="342"/>
    </location>
</feature>
<evidence type="ECO:0000256" key="6">
    <source>
        <dbReference type="ARBA" id="ARBA00022989"/>
    </source>
</evidence>
<dbReference type="InterPro" id="IPR024989">
    <property type="entry name" value="MFS_assoc_dom"/>
</dbReference>
<organism evidence="10 11">
    <name type="scientific">Salisediminibacterium beveridgei</name>
    <dbReference type="NCBI Taxonomy" id="632773"/>
    <lineage>
        <taxon>Bacteria</taxon>
        <taxon>Bacillati</taxon>
        <taxon>Bacillota</taxon>
        <taxon>Bacilli</taxon>
        <taxon>Bacillales</taxon>
        <taxon>Bacillaceae</taxon>
        <taxon>Salisediminibacterium</taxon>
    </lineage>
</organism>
<dbReference type="PANTHER" id="PTHR23522">
    <property type="entry name" value="BLL5896 PROTEIN"/>
    <property type="match status" value="1"/>
</dbReference>
<dbReference type="PANTHER" id="PTHR23522:SF10">
    <property type="entry name" value="3-PHENYLPROPIONIC ACID TRANSPORTER-RELATED"/>
    <property type="match status" value="1"/>
</dbReference>
<dbReference type="GO" id="GO:0005886">
    <property type="term" value="C:plasma membrane"/>
    <property type="evidence" value="ECO:0007669"/>
    <property type="project" value="UniProtKB-SubCell"/>
</dbReference>
<dbReference type="InterPro" id="IPR020846">
    <property type="entry name" value="MFS_dom"/>
</dbReference>
<dbReference type="GO" id="GO:0022857">
    <property type="term" value="F:transmembrane transporter activity"/>
    <property type="evidence" value="ECO:0007669"/>
    <property type="project" value="InterPro"/>
</dbReference>
<keyword evidence="5 8" id="KW-0812">Transmembrane</keyword>
<keyword evidence="7 8" id="KW-0472">Membrane</keyword>
<evidence type="ECO:0000256" key="7">
    <source>
        <dbReference type="ARBA" id="ARBA00023136"/>
    </source>
</evidence>
<feature type="transmembrane region" description="Helical" evidence="8">
    <location>
        <begin position="158"/>
        <end position="175"/>
    </location>
</feature>
<evidence type="ECO:0000256" key="5">
    <source>
        <dbReference type="ARBA" id="ARBA00022692"/>
    </source>
</evidence>
<keyword evidence="3" id="KW-1003">Cell membrane</keyword>
<keyword evidence="4" id="KW-0997">Cell inner membrane</keyword>
<feature type="transmembrane region" description="Helical" evidence="8">
    <location>
        <begin position="262"/>
        <end position="282"/>
    </location>
</feature>
<evidence type="ECO:0000256" key="2">
    <source>
        <dbReference type="ARBA" id="ARBA00022448"/>
    </source>
</evidence>
<feature type="transmembrane region" description="Helical" evidence="8">
    <location>
        <begin position="354"/>
        <end position="375"/>
    </location>
</feature>
<keyword evidence="2" id="KW-0813">Transport</keyword>
<evidence type="ECO:0000256" key="1">
    <source>
        <dbReference type="ARBA" id="ARBA00004429"/>
    </source>
</evidence>
<proteinExistence type="predicted"/>
<dbReference type="PIRSF" id="PIRSF004925">
    <property type="entry name" value="HcaT"/>
    <property type="match status" value="1"/>
</dbReference>
<evidence type="ECO:0000256" key="8">
    <source>
        <dbReference type="SAM" id="Phobius"/>
    </source>
</evidence>
<dbReference type="SUPFAM" id="SSF103473">
    <property type="entry name" value="MFS general substrate transporter"/>
    <property type="match status" value="1"/>
</dbReference>
<dbReference type="OrthoDB" id="1650886at2"/>
<dbReference type="Proteomes" id="UP000094463">
    <property type="component" value="Chromosome"/>
</dbReference>
<sequence length="384" mass="42909">MKSTWNIKGMLFFFHASMTIIISYMPVYFQYMGLSGSEIGILLAVGPAAAILAQPFWGFISDKYKTVKRIMLLCLSVALAVAFIVFQLTEFIILVPVMFLFFSFQSPAGGLGESLGQKVSVEHGVSFGSIRMWGSLGFATSSLAGGFILTHIGIWNIYYVYASMMIIALTLTFFAPDSRPSKKPVYLTGAVKLLKNKKLVMFLLFIFTISLTHRMNDSFIGLFVVELGGNESFIGMVWFVGVFAEAMVFMLSAYWMHRFHPLTNISIAAFLYTLRWLLMFLINDPFPLLFIQVLHGLTFGIFYLTAFQFVTRLLPEEFESTGHLLFISVFFGISGVVGSIAGGQIINAYDVQSLYLVMSVLAAVGLVSSFLYRFYYQSTVRSAS</sequence>
<dbReference type="STRING" id="632773.BBEV_1701"/>
<keyword evidence="11" id="KW-1185">Reference proteome</keyword>
<dbReference type="InterPro" id="IPR036259">
    <property type="entry name" value="MFS_trans_sf"/>
</dbReference>
<dbReference type="Gene3D" id="1.20.1250.20">
    <property type="entry name" value="MFS general substrate transporter like domains"/>
    <property type="match status" value="2"/>
</dbReference>
<dbReference type="PROSITE" id="PS50850">
    <property type="entry name" value="MFS"/>
    <property type="match status" value="1"/>
</dbReference>
<feature type="domain" description="Major facilitator superfamily (MFS) profile" evidence="9">
    <location>
        <begin position="1"/>
        <end position="180"/>
    </location>
</feature>
<dbReference type="RefSeq" id="WP_084007310.1">
    <property type="nucleotide sequence ID" value="NZ_CP012502.1"/>
</dbReference>
<feature type="transmembrane region" description="Helical" evidence="8">
    <location>
        <begin position="288"/>
        <end position="310"/>
    </location>
</feature>
<comment type="subcellular location">
    <subcellularLocation>
        <location evidence="1">Cell inner membrane</location>
        <topology evidence="1">Multi-pass membrane protein</topology>
    </subcellularLocation>
</comment>
<dbReference type="PATRIC" id="fig|632773.3.peg.1787"/>
<reference evidence="10 11" key="1">
    <citation type="submission" date="2015-08" db="EMBL/GenBank/DDBJ databases">
        <title>The complete genome sequence of Bacillus beveridgei MLTeJB.</title>
        <authorList>
            <person name="Hanson T.E."/>
            <person name="Mesa C."/>
            <person name="Basesman S.M."/>
            <person name="Oremland R.S."/>
        </authorList>
    </citation>
    <scope>NUCLEOTIDE SEQUENCE [LARGE SCALE GENOMIC DNA]</scope>
    <source>
        <strain evidence="10 11">MLTeJB</strain>
    </source>
</reference>
<evidence type="ECO:0000256" key="4">
    <source>
        <dbReference type="ARBA" id="ARBA00022519"/>
    </source>
</evidence>
<feature type="transmembrane region" description="Helical" evidence="8">
    <location>
        <begin position="12"/>
        <end position="33"/>
    </location>
</feature>
<name>A0A1D7QVM1_9BACI</name>
<evidence type="ECO:0000256" key="3">
    <source>
        <dbReference type="ARBA" id="ARBA00022475"/>
    </source>
</evidence>